<reference evidence="1 2" key="1">
    <citation type="submission" date="2020-02" db="EMBL/GenBank/DDBJ databases">
        <title>Out from the shadows clarifying the taxonomy of the family Cryomorphaceae and related taxa by utilizing the GTDB taxonomic framework.</title>
        <authorList>
            <person name="Bowman J.P."/>
        </authorList>
    </citation>
    <scope>NUCLEOTIDE SEQUENCE [LARGE SCALE GENOMIC DNA]</scope>
    <source>
        <strain evidence="1 2">QSSC 1-22</strain>
    </source>
</reference>
<evidence type="ECO:0000313" key="2">
    <source>
        <dbReference type="Proteomes" id="UP000486602"/>
    </source>
</evidence>
<name>A0A7K3WNE5_9FLAO</name>
<accession>A0A7K3WNE5</accession>
<protein>
    <submittedName>
        <fullName evidence="1">Malate:quinone oxidoreductase</fullName>
    </submittedName>
</protein>
<dbReference type="RefSeq" id="WP_163283926.1">
    <property type="nucleotide sequence ID" value="NZ_JAAGVY010000007.1"/>
</dbReference>
<dbReference type="GO" id="GO:0006099">
    <property type="term" value="P:tricarboxylic acid cycle"/>
    <property type="evidence" value="ECO:0007669"/>
    <property type="project" value="UniProtKB-UniPathway"/>
</dbReference>
<comment type="caution">
    <text evidence="1">The sequence shown here is derived from an EMBL/GenBank/DDBJ whole genome shotgun (WGS) entry which is preliminary data.</text>
</comment>
<dbReference type="EMBL" id="JAAGVY010000007">
    <property type="protein sequence ID" value="NEN23014.1"/>
    <property type="molecule type" value="Genomic_DNA"/>
</dbReference>
<proteinExistence type="predicted"/>
<keyword evidence="2" id="KW-1185">Reference proteome</keyword>
<dbReference type="AlphaFoldDB" id="A0A7K3WNE5"/>
<dbReference type="UniPathway" id="UPA00223">
    <property type="reaction ID" value="UER01008"/>
</dbReference>
<sequence length="51" mass="5966">MLDVLQKAFPQIVKSKEAASRLIEMIPIWNEKLEEKTFKRALEHSKVSLKL</sequence>
<organism evidence="1 2">
    <name type="scientific">Cryomorpha ignava</name>
    <dbReference type="NCBI Taxonomy" id="101383"/>
    <lineage>
        <taxon>Bacteria</taxon>
        <taxon>Pseudomonadati</taxon>
        <taxon>Bacteroidota</taxon>
        <taxon>Flavobacteriia</taxon>
        <taxon>Flavobacteriales</taxon>
        <taxon>Cryomorphaceae</taxon>
        <taxon>Cryomorpha</taxon>
    </lineage>
</organism>
<evidence type="ECO:0000313" key="1">
    <source>
        <dbReference type="EMBL" id="NEN23014.1"/>
    </source>
</evidence>
<dbReference type="Proteomes" id="UP000486602">
    <property type="component" value="Unassembled WGS sequence"/>
</dbReference>
<gene>
    <name evidence="1" type="ORF">G3O08_05805</name>
</gene>